<evidence type="ECO:0000259" key="2">
    <source>
        <dbReference type="Pfam" id="PF20434"/>
    </source>
</evidence>
<dbReference type="InterPro" id="IPR050300">
    <property type="entry name" value="GDXG_lipolytic_enzyme"/>
</dbReference>
<sequence>MLSYFVSNTYKSNSNSNSTTKIIILFVGLVLLSACASSSLKIVNTLAKNKGYTLVSDIAYGTHSLNKLDLYLPKHHSNKAKATVIFFYGGCWGYCLKFRKESYLFIGQALANKGHIVAVVNYRTYPQVKFHTLIRDAAKSIEWVKQNISRYSGNPNSIFLMGHSAGGHMAATLAYDRQYLKPTTWKSIKGMIGLAGAYDFHPFKQDYQFKIFSPKSNYRNSQPIRFITGKEAPSLLLYGSKDQVVQPRNINKLSKVIRKKNGIVETHFYKRISHAGLVASLSRPFQRSRPVLNDIHHFIQKYISR</sequence>
<dbReference type="GO" id="GO:0016787">
    <property type="term" value="F:hydrolase activity"/>
    <property type="evidence" value="ECO:0007669"/>
    <property type="project" value="UniProtKB-KW"/>
</dbReference>
<dbReference type="Gene3D" id="3.40.50.1820">
    <property type="entry name" value="alpha/beta hydrolase"/>
    <property type="match status" value="1"/>
</dbReference>
<dbReference type="PANTHER" id="PTHR48081">
    <property type="entry name" value="AB HYDROLASE SUPERFAMILY PROTEIN C4A8.06C"/>
    <property type="match status" value="1"/>
</dbReference>
<name>A0A3B0YI22_9ZZZZ</name>
<reference evidence="3" key="1">
    <citation type="submission" date="2018-06" db="EMBL/GenBank/DDBJ databases">
        <authorList>
            <person name="Zhirakovskaya E."/>
        </authorList>
    </citation>
    <scope>NUCLEOTIDE SEQUENCE</scope>
</reference>
<proteinExistence type="predicted"/>
<gene>
    <name evidence="3" type="ORF">MNBD_GAMMA12-3703</name>
</gene>
<dbReference type="InterPro" id="IPR049492">
    <property type="entry name" value="BD-FAE-like_dom"/>
</dbReference>
<protein>
    <recommendedName>
        <fullName evidence="2">BD-FAE-like domain-containing protein</fullName>
    </recommendedName>
</protein>
<organism evidence="3">
    <name type="scientific">hydrothermal vent metagenome</name>
    <dbReference type="NCBI Taxonomy" id="652676"/>
    <lineage>
        <taxon>unclassified sequences</taxon>
        <taxon>metagenomes</taxon>
        <taxon>ecological metagenomes</taxon>
    </lineage>
</organism>
<dbReference type="SUPFAM" id="SSF53474">
    <property type="entry name" value="alpha/beta-Hydrolases"/>
    <property type="match status" value="1"/>
</dbReference>
<dbReference type="InterPro" id="IPR029058">
    <property type="entry name" value="AB_hydrolase_fold"/>
</dbReference>
<dbReference type="Pfam" id="PF20434">
    <property type="entry name" value="BD-FAE"/>
    <property type="match status" value="1"/>
</dbReference>
<feature type="domain" description="BD-FAE-like" evidence="2">
    <location>
        <begin position="68"/>
        <end position="255"/>
    </location>
</feature>
<evidence type="ECO:0000256" key="1">
    <source>
        <dbReference type="ARBA" id="ARBA00022801"/>
    </source>
</evidence>
<dbReference type="EMBL" id="UOFL01000049">
    <property type="protein sequence ID" value="VAW73839.1"/>
    <property type="molecule type" value="Genomic_DNA"/>
</dbReference>
<evidence type="ECO:0000313" key="3">
    <source>
        <dbReference type="EMBL" id="VAW73839.1"/>
    </source>
</evidence>
<accession>A0A3B0YI22</accession>
<keyword evidence="1" id="KW-0378">Hydrolase</keyword>
<dbReference type="PANTHER" id="PTHR48081:SF9">
    <property type="entry name" value="CARBOXYLESTERASE"/>
    <property type="match status" value="1"/>
</dbReference>
<dbReference type="AlphaFoldDB" id="A0A3B0YI22"/>